<dbReference type="Pfam" id="PF12802">
    <property type="entry name" value="MarR_2"/>
    <property type="match status" value="1"/>
</dbReference>
<feature type="domain" description="HTH marR-type" evidence="4">
    <location>
        <begin position="26"/>
        <end position="160"/>
    </location>
</feature>
<evidence type="ECO:0000313" key="6">
    <source>
        <dbReference type="Proteomes" id="UP000305233"/>
    </source>
</evidence>
<dbReference type="PANTHER" id="PTHR39515:SF2">
    <property type="entry name" value="HTH-TYPE TRANSCRIPTIONAL REGULATOR RV0880"/>
    <property type="match status" value="1"/>
</dbReference>
<dbReference type="Proteomes" id="UP000305233">
    <property type="component" value="Unassembled WGS sequence"/>
</dbReference>
<dbReference type="PROSITE" id="PS01117">
    <property type="entry name" value="HTH_MARR_1"/>
    <property type="match status" value="1"/>
</dbReference>
<keyword evidence="3" id="KW-0804">Transcription</keyword>
<evidence type="ECO:0000256" key="3">
    <source>
        <dbReference type="ARBA" id="ARBA00023163"/>
    </source>
</evidence>
<dbReference type="InterPro" id="IPR023187">
    <property type="entry name" value="Tscrpt_reg_MarR-type_CS"/>
</dbReference>
<name>A0A4S5E0P2_9MICC</name>
<dbReference type="OrthoDB" id="9154853at2"/>
<dbReference type="PROSITE" id="PS50995">
    <property type="entry name" value="HTH_MARR_2"/>
    <property type="match status" value="1"/>
</dbReference>
<evidence type="ECO:0000256" key="2">
    <source>
        <dbReference type="ARBA" id="ARBA00023125"/>
    </source>
</evidence>
<evidence type="ECO:0000259" key="4">
    <source>
        <dbReference type="PROSITE" id="PS50995"/>
    </source>
</evidence>
<organism evidence="5 6">
    <name type="scientific">Arthrobacter echini</name>
    <dbReference type="NCBI Taxonomy" id="1529066"/>
    <lineage>
        <taxon>Bacteria</taxon>
        <taxon>Bacillati</taxon>
        <taxon>Actinomycetota</taxon>
        <taxon>Actinomycetes</taxon>
        <taxon>Micrococcales</taxon>
        <taxon>Micrococcaceae</taxon>
        <taxon>Arthrobacter</taxon>
    </lineage>
</organism>
<dbReference type="InterPro" id="IPR036390">
    <property type="entry name" value="WH_DNA-bd_sf"/>
</dbReference>
<dbReference type="GO" id="GO:0003700">
    <property type="term" value="F:DNA-binding transcription factor activity"/>
    <property type="evidence" value="ECO:0007669"/>
    <property type="project" value="InterPro"/>
</dbReference>
<dbReference type="InterPro" id="IPR000835">
    <property type="entry name" value="HTH_MarR-typ"/>
</dbReference>
<sequence length="167" mass="18181">MNAKLNTSGQGGARHDADDAAADAAVEALEQQLSMLWRRARSNSYKVARRVHPDMEPAAYGLLVILQGEGAMRLTDIAASIGVGKPSVSRQIAMLEQLGLVQKEADPLDGRAQSISLTDAGSRQLLAAQTARKQAFRELMEDWEVEDLTCLGTLIAQLNETYIKDSW</sequence>
<dbReference type="EMBL" id="SSWH01000015">
    <property type="protein sequence ID" value="THJ64895.1"/>
    <property type="molecule type" value="Genomic_DNA"/>
</dbReference>
<gene>
    <name evidence="5" type="ORF">E8P82_13510</name>
</gene>
<dbReference type="AlphaFoldDB" id="A0A4S5E0P2"/>
<keyword evidence="2" id="KW-0238">DNA-binding</keyword>
<evidence type="ECO:0000313" key="5">
    <source>
        <dbReference type="EMBL" id="THJ64895.1"/>
    </source>
</evidence>
<protein>
    <submittedName>
        <fullName evidence="5">MarR family transcriptional regulator</fullName>
    </submittedName>
</protein>
<dbReference type="RefSeq" id="WP_136455582.1">
    <property type="nucleotide sequence ID" value="NZ_SSWH01000015.1"/>
</dbReference>
<dbReference type="Gene3D" id="1.10.10.10">
    <property type="entry name" value="Winged helix-like DNA-binding domain superfamily/Winged helix DNA-binding domain"/>
    <property type="match status" value="1"/>
</dbReference>
<dbReference type="InterPro" id="IPR052526">
    <property type="entry name" value="HTH-type_Bedaq_tolerance"/>
</dbReference>
<dbReference type="PANTHER" id="PTHR39515">
    <property type="entry name" value="CONSERVED PROTEIN"/>
    <property type="match status" value="1"/>
</dbReference>
<dbReference type="InterPro" id="IPR036388">
    <property type="entry name" value="WH-like_DNA-bd_sf"/>
</dbReference>
<keyword evidence="6" id="KW-1185">Reference proteome</keyword>
<keyword evidence="1" id="KW-0805">Transcription regulation</keyword>
<evidence type="ECO:0000256" key="1">
    <source>
        <dbReference type="ARBA" id="ARBA00023015"/>
    </source>
</evidence>
<dbReference type="SUPFAM" id="SSF46785">
    <property type="entry name" value="Winged helix' DNA-binding domain"/>
    <property type="match status" value="1"/>
</dbReference>
<dbReference type="SMART" id="SM00347">
    <property type="entry name" value="HTH_MARR"/>
    <property type="match status" value="1"/>
</dbReference>
<comment type="caution">
    <text evidence="5">The sequence shown here is derived from an EMBL/GenBank/DDBJ whole genome shotgun (WGS) entry which is preliminary data.</text>
</comment>
<proteinExistence type="predicted"/>
<reference evidence="5 6" key="1">
    <citation type="submission" date="2019-04" db="EMBL/GenBank/DDBJ databases">
        <authorList>
            <person name="Liu Q."/>
            <person name="Xin Y.-H."/>
        </authorList>
    </citation>
    <scope>NUCLEOTIDE SEQUENCE [LARGE SCALE GENOMIC DNA]</scope>
    <source>
        <strain evidence="5 6">AM23</strain>
    </source>
</reference>
<accession>A0A4S5E0P2</accession>
<dbReference type="PRINTS" id="PR00598">
    <property type="entry name" value="HTHMARR"/>
</dbReference>
<dbReference type="GO" id="GO:0003677">
    <property type="term" value="F:DNA binding"/>
    <property type="evidence" value="ECO:0007669"/>
    <property type="project" value="UniProtKB-KW"/>
</dbReference>